<keyword evidence="4" id="KW-1185">Reference proteome</keyword>
<dbReference type="AlphaFoldDB" id="U2FEL5"/>
<proteinExistence type="inferred from homology"/>
<evidence type="ECO:0000256" key="2">
    <source>
        <dbReference type="SAM" id="Phobius"/>
    </source>
</evidence>
<reference evidence="3 4" key="2">
    <citation type="journal article" date="2013" name="PLoS ONE">
        <title>INDIGO - INtegrated Data Warehouse of MIcrobial GenOmes with Examples from the Red Sea Extremophiles.</title>
        <authorList>
            <person name="Alam I."/>
            <person name="Antunes A."/>
            <person name="Kamau A.A."/>
            <person name="Ba Alawi W."/>
            <person name="Kalkatawi M."/>
            <person name="Stingl U."/>
            <person name="Bajic V.B."/>
        </authorList>
    </citation>
    <scope>NUCLEOTIDE SEQUENCE [LARGE SCALE GENOMIC DNA]</scope>
    <source>
        <strain evidence="3 4">SSD-17B</strain>
    </source>
</reference>
<dbReference type="InterPro" id="IPR005133">
    <property type="entry name" value="PhaG_MnhG_YufB"/>
</dbReference>
<comment type="caution">
    <text evidence="3">The sequence shown here is derived from an EMBL/GenBank/DDBJ whole genome shotgun (WGS) entry which is preliminary data.</text>
</comment>
<comment type="similarity">
    <text evidence="1">Belongs to the CPA3 antiporters (TC 2.A.63) subunit G family.</text>
</comment>
<keyword evidence="2" id="KW-0472">Membrane</keyword>
<dbReference type="FunCoup" id="U2FEL5">
    <property type="interactions" value="16"/>
</dbReference>
<dbReference type="PANTHER" id="PTHR34703:SF1">
    <property type="entry name" value="ANTIPORTER SUBUNIT MNHG2-RELATED"/>
    <property type="match status" value="1"/>
</dbReference>
<evidence type="ECO:0000313" key="4">
    <source>
        <dbReference type="Proteomes" id="UP000005707"/>
    </source>
</evidence>
<feature type="transmembrane region" description="Helical" evidence="2">
    <location>
        <begin position="6"/>
        <end position="23"/>
    </location>
</feature>
<dbReference type="RefSeq" id="WP_008826576.1">
    <property type="nucleotide sequence ID" value="NZ_AFNU02000011.1"/>
</dbReference>
<dbReference type="OrthoDB" id="9806575at2"/>
<protein>
    <submittedName>
        <fullName evidence="3">Na antiporter subunit G1 protein</fullName>
    </submittedName>
</protein>
<dbReference type="InParanoid" id="U2FEL5"/>
<evidence type="ECO:0000313" key="3">
    <source>
        <dbReference type="EMBL" id="ERJ11390.1"/>
    </source>
</evidence>
<feature type="transmembrane region" description="Helical" evidence="2">
    <location>
        <begin position="70"/>
        <end position="91"/>
    </location>
</feature>
<gene>
    <name evidence="3" type="primary">mnhG1</name>
    <name evidence="3" type="ORF">HLPCO_002512</name>
</gene>
<dbReference type="STRING" id="1033810.HLPCO_002512"/>
<dbReference type="eggNOG" id="COG1320">
    <property type="taxonomic scope" value="Bacteria"/>
</dbReference>
<dbReference type="Pfam" id="PF03334">
    <property type="entry name" value="PhaG_MnhG_YufB"/>
    <property type="match status" value="1"/>
</dbReference>
<dbReference type="PANTHER" id="PTHR34703">
    <property type="entry name" value="ANTIPORTER SUBUNIT MNHG2-RELATED"/>
    <property type="match status" value="1"/>
</dbReference>
<sequence>MINILRQLFVYMLLITGFYFLLSNTLGMIRFHDLYTRLHAGSKCLLAGGISVLMGCIIMEGISFVSFKLIVILIFLLITNPVSIHVIASFASNYNIIPKTNTEHDIDDQ</sequence>
<evidence type="ECO:0000256" key="1">
    <source>
        <dbReference type="ARBA" id="ARBA00008404"/>
    </source>
</evidence>
<dbReference type="GO" id="GO:0015385">
    <property type="term" value="F:sodium:proton antiporter activity"/>
    <property type="evidence" value="ECO:0007669"/>
    <property type="project" value="TreeGrafter"/>
</dbReference>
<keyword evidence="2" id="KW-0812">Transmembrane</keyword>
<organism evidence="3 4">
    <name type="scientific">Haloplasma contractile SSD-17B</name>
    <dbReference type="NCBI Taxonomy" id="1033810"/>
    <lineage>
        <taxon>Bacteria</taxon>
        <taxon>Bacillati</taxon>
        <taxon>Mycoplasmatota</taxon>
        <taxon>Mollicutes</taxon>
        <taxon>Haloplasmatales</taxon>
        <taxon>Haloplasmataceae</taxon>
        <taxon>Haloplasma</taxon>
    </lineage>
</organism>
<dbReference type="NCBIfam" id="TIGR01300">
    <property type="entry name" value="CPA3_mnhG_phaG"/>
    <property type="match status" value="1"/>
</dbReference>
<name>U2FEL5_9MOLU</name>
<dbReference type="EMBL" id="AFNU02000011">
    <property type="protein sequence ID" value="ERJ11390.1"/>
    <property type="molecule type" value="Genomic_DNA"/>
</dbReference>
<reference evidence="3 4" key="1">
    <citation type="journal article" date="2011" name="J. Bacteriol.">
        <title>Genome sequence of Haloplasma contractile, an unusual contractile bacterium from a deep-sea anoxic brine lake.</title>
        <authorList>
            <person name="Antunes A."/>
            <person name="Alam I."/>
            <person name="El Dorry H."/>
            <person name="Siam R."/>
            <person name="Robertson A."/>
            <person name="Bajic V.B."/>
            <person name="Stingl U."/>
        </authorList>
    </citation>
    <scope>NUCLEOTIDE SEQUENCE [LARGE SCALE GENOMIC DNA]</scope>
    <source>
        <strain evidence="3 4">SSD-17B</strain>
    </source>
</reference>
<feature type="transmembrane region" description="Helical" evidence="2">
    <location>
        <begin position="44"/>
        <end position="64"/>
    </location>
</feature>
<keyword evidence="2" id="KW-1133">Transmembrane helix</keyword>
<accession>U2FEL5</accession>
<dbReference type="Proteomes" id="UP000005707">
    <property type="component" value="Unassembled WGS sequence"/>
</dbReference>